<accession>A0A8J5UYV1</accession>
<proteinExistence type="predicted"/>
<feature type="compositionally biased region" description="Basic and acidic residues" evidence="1">
    <location>
        <begin position="141"/>
        <end position="169"/>
    </location>
</feature>
<dbReference type="PANTHER" id="PTHR28061">
    <property type="entry name" value="INO EIGHTY SUBUNIT 4"/>
    <property type="match status" value="1"/>
</dbReference>
<dbReference type="GO" id="GO:0031011">
    <property type="term" value="C:Ino80 complex"/>
    <property type="evidence" value="ECO:0007669"/>
    <property type="project" value="InterPro"/>
</dbReference>
<dbReference type="AlphaFoldDB" id="A0A8J5UYV1"/>
<keyword evidence="3" id="KW-1185">Reference proteome</keyword>
<name>A0A8J5UYV1_9ASCO</name>
<dbReference type="OrthoDB" id="4093188at2759"/>
<evidence type="ECO:0000313" key="2">
    <source>
        <dbReference type="EMBL" id="KAG7664610.1"/>
    </source>
</evidence>
<organism evidence="2 3">
    <name type="scientific">[Candida] subhashii</name>
    <dbReference type="NCBI Taxonomy" id="561895"/>
    <lineage>
        <taxon>Eukaryota</taxon>
        <taxon>Fungi</taxon>
        <taxon>Dikarya</taxon>
        <taxon>Ascomycota</taxon>
        <taxon>Saccharomycotina</taxon>
        <taxon>Pichiomycetes</taxon>
        <taxon>Debaryomycetaceae</taxon>
        <taxon>Spathaspora</taxon>
    </lineage>
</organism>
<feature type="region of interest" description="Disordered" evidence="1">
    <location>
        <begin position="141"/>
        <end position="196"/>
    </location>
</feature>
<dbReference type="GeneID" id="73468636"/>
<feature type="region of interest" description="Disordered" evidence="1">
    <location>
        <begin position="21"/>
        <end position="75"/>
    </location>
</feature>
<comment type="caution">
    <text evidence="2">The sequence shown here is derived from an EMBL/GenBank/DDBJ whole genome shotgun (WGS) entry which is preliminary data.</text>
</comment>
<protein>
    <submittedName>
        <fullName evidence="2">Uncharacterized protein</fullName>
    </submittedName>
</protein>
<dbReference type="Pfam" id="PF08193">
    <property type="entry name" value="INO80_Ies4"/>
    <property type="match status" value="1"/>
</dbReference>
<dbReference type="RefSeq" id="XP_049264842.1">
    <property type="nucleotide sequence ID" value="XM_049405521.1"/>
</dbReference>
<feature type="compositionally biased region" description="Low complexity" evidence="1">
    <location>
        <begin position="47"/>
        <end position="75"/>
    </location>
</feature>
<reference evidence="2 3" key="1">
    <citation type="journal article" date="2021" name="DNA Res.">
        <title>Genome analysis of Candida subhashii reveals its hybrid nature and dual mitochondrial genome conformations.</title>
        <authorList>
            <person name="Mixao V."/>
            <person name="Hegedusova E."/>
            <person name="Saus E."/>
            <person name="Pryszcz L.P."/>
            <person name="Cillingova A."/>
            <person name="Nosek J."/>
            <person name="Gabaldon T."/>
        </authorList>
    </citation>
    <scope>NUCLEOTIDE SEQUENCE [LARGE SCALE GENOMIC DNA]</scope>
    <source>
        <strain evidence="2 3">CBS 10753</strain>
    </source>
</reference>
<dbReference type="Proteomes" id="UP000694255">
    <property type="component" value="Unassembled WGS sequence"/>
</dbReference>
<dbReference type="InterPro" id="IPR013175">
    <property type="entry name" value="INO80_su_Ies4"/>
</dbReference>
<evidence type="ECO:0000313" key="3">
    <source>
        <dbReference type="Proteomes" id="UP000694255"/>
    </source>
</evidence>
<dbReference type="PANTHER" id="PTHR28061:SF1">
    <property type="entry name" value="INO80 COMPLEX SUBUNIT 4"/>
    <property type="match status" value="1"/>
</dbReference>
<dbReference type="EMBL" id="JAGSYN010000069">
    <property type="protein sequence ID" value="KAG7664610.1"/>
    <property type="molecule type" value="Genomic_DNA"/>
</dbReference>
<evidence type="ECO:0000256" key="1">
    <source>
        <dbReference type="SAM" id="MobiDB-lite"/>
    </source>
</evidence>
<gene>
    <name evidence="2" type="ORF">J8A68_001835</name>
</gene>
<dbReference type="GO" id="GO:0006338">
    <property type="term" value="P:chromatin remodeling"/>
    <property type="evidence" value="ECO:0007669"/>
    <property type="project" value="InterPro"/>
</dbReference>
<sequence length="196" mass="21461">MAPPKRYWVKLKVPSRILSTLPEFPTPISKSRLKKLVAEERRAGTQSSLSSERSSPQPNDNNNNGNNPSNLSQLGSGQAISSFKINSGLKESSTSGLTMNSISSGLYALDKSGKPARKWVKKPTQFKTFSGFKVKYISYRHKDGDERKAHDKDNDSKKKKDLDVNKDKPNTVIATGAVASPDPVADTTPESNIEVV</sequence>